<protein>
    <submittedName>
        <fullName evidence="1">Uncharacterized protein</fullName>
    </submittedName>
</protein>
<organism evidence="1">
    <name type="scientific">bioreactor metagenome</name>
    <dbReference type="NCBI Taxonomy" id="1076179"/>
    <lineage>
        <taxon>unclassified sequences</taxon>
        <taxon>metagenomes</taxon>
        <taxon>ecological metagenomes</taxon>
    </lineage>
</organism>
<dbReference type="AlphaFoldDB" id="A0A645H5M3"/>
<sequence>MRVLAPIWEASVGIEVPMVSSSARKQMSALEPITAGSSAHTPQMKSISGRVSRTLSMAAAAPGTACTNTMAFTSGSEARATTLAMVVSVSVEKLSG</sequence>
<evidence type="ECO:0000313" key="1">
    <source>
        <dbReference type="EMBL" id="MPN31153.1"/>
    </source>
</evidence>
<reference evidence="1" key="1">
    <citation type="submission" date="2019-08" db="EMBL/GenBank/DDBJ databases">
        <authorList>
            <person name="Kucharzyk K."/>
            <person name="Murdoch R.W."/>
            <person name="Higgins S."/>
            <person name="Loffler F."/>
        </authorList>
    </citation>
    <scope>NUCLEOTIDE SEQUENCE</scope>
</reference>
<proteinExistence type="predicted"/>
<comment type="caution">
    <text evidence="1">The sequence shown here is derived from an EMBL/GenBank/DDBJ whole genome shotgun (WGS) entry which is preliminary data.</text>
</comment>
<gene>
    <name evidence="1" type="ORF">SDC9_178627</name>
</gene>
<dbReference type="EMBL" id="VSSQ01082576">
    <property type="protein sequence ID" value="MPN31153.1"/>
    <property type="molecule type" value="Genomic_DNA"/>
</dbReference>
<accession>A0A645H5M3</accession>
<name>A0A645H5M3_9ZZZZ</name>